<gene>
    <name evidence="1" type="ORF">SAMN04489760_10451</name>
</gene>
<dbReference type="RefSeq" id="WP_093882409.1">
    <property type="nucleotide sequence ID" value="NZ_FOBS01000004.1"/>
</dbReference>
<sequence>MNPRKILLGLLIFLVTGCSLAPSYERPPLPTAAVYPYVSAVEPQAAPEYRLTCRRRGVP</sequence>
<keyword evidence="2" id="KW-1185">Reference proteome</keyword>
<organism evidence="1 2">
    <name type="scientific">Syntrophus gentianae</name>
    <dbReference type="NCBI Taxonomy" id="43775"/>
    <lineage>
        <taxon>Bacteria</taxon>
        <taxon>Pseudomonadati</taxon>
        <taxon>Thermodesulfobacteriota</taxon>
        <taxon>Syntrophia</taxon>
        <taxon>Syntrophales</taxon>
        <taxon>Syntrophaceae</taxon>
        <taxon>Syntrophus</taxon>
    </lineage>
</organism>
<dbReference type="STRING" id="43775.SAMN04489760_10451"/>
<dbReference type="Proteomes" id="UP000198744">
    <property type="component" value="Unassembled WGS sequence"/>
</dbReference>
<accession>A0A1H7VMD2</accession>
<reference evidence="1 2" key="1">
    <citation type="submission" date="2016-10" db="EMBL/GenBank/DDBJ databases">
        <authorList>
            <person name="de Groot N.N."/>
        </authorList>
    </citation>
    <scope>NUCLEOTIDE SEQUENCE [LARGE SCALE GENOMIC DNA]</scope>
    <source>
        <strain evidence="1 2">DSM 8423</strain>
    </source>
</reference>
<evidence type="ECO:0000313" key="1">
    <source>
        <dbReference type="EMBL" id="SEM09957.1"/>
    </source>
</evidence>
<protein>
    <submittedName>
        <fullName evidence="1">Uncharacterized protein</fullName>
    </submittedName>
</protein>
<dbReference type="EMBL" id="FOBS01000004">
    <property type="protein sequence ID" value="SEM09957.1"/>
    <property type="molecule type" value="Genomic_DNA"/>
</dbReference>
<proteinExistence type="predicted"/>
<dbReference type="PROSITE" id="PS51257">
    <property type="entry name" value="PROKAR_LIPOPROTEIN"/>
    <property type="match status" value="1"/>
</dbReference>
<name>A0A1H7VMD2_9BACT</name>
<evidence type="ECO:0000313" key="2">
    <source>
        <dbReference type="Proteomes" id="UP000198744"/>
    </source>
</evidence>
<dbReference type="AlphaFoldDB" id="A0A1H7VMD2"/>